<dbReference type="AlphaFoldDB" id="A0A166CRI9"/>
<dbReference type="Proteomes" id="UP000077275">
    <property type="component" value="Unassembled WGS sequence"/>
</dbReference>
<sequence length="32" mass="3568">MLNKDIVCGVSVLDDCQRNLDVVADKISIYVE</sequence>
<accession>A0A166CRI9</accession>
<keyword evidence="2" id="KW-1185">Reference proteome</keyword>
<organism evidence="1 2">
    <name type="scientific">Methanobrevibacter cuticularis</name>
    <dbReference type="NCBI Taxonomy" id="47311"/>
    <lineage>
        <taxon>Archaea</taxon>
        <taxon>Methanobacteriati</taxon>
        <taxon>Methanobacteriota</taxon>
        <taxon>Methanomada group</taxon>
        <taxon>Methanobacteria</taxon>
        <taxon>Methanobacteriales</taxon>
        <taxon>Methanobacteriaceae</taxon>
        <taxon>Methanobrevibacter</taxon>
    </lineage>
</organism>
<reference evidence="1 2" key="1">
    <citation type="submission" date="2016-04" db="EMBL/GenBank/DDBJ databases">
        <title>Genome sequence of Methanobrevibacter cuticularis DSM 11139.</title>
        <authorList>
            <person name="Poehlein A."/>
            <person name="Seedorf H."/>
            <person name="Daniel R."/>
        </authorList>
    </citation>
    <scope>NUCLEOTIDE SEQUENCE [LARGE SCALE GENOMIC DNA]</scope>
    <source>
        <strain evidence="1 2">DSM 11139</strain>
    </source>
</reference>
<proteinExistence type="predicted"/>
<evidence type="ECO:0000313" key="1">
    <source>
        <dbReference type="EMBL" id="KZX16277.1"/>
    </source>
</evidence>
<comment type="caution">
    <text evidence="1">The sequence shown here is derived from an EMBL/GenBank/DDBJ whole genome shotgun (WGS) entry which is preliminary data.</text>
</comment>
<name>A0A166CRI9_9EURY</name>
<dbReference type="EMBL" id="LWMW01000096">
    <property type="protein sequence ID" value="KZX16277.1"/>
    <property type="molecule type" value="Genomic_DNA"/>
</dbReference>
<protein>
    <submittedName>
        <fullName evidence="1">Uncharacterized protein</fullName>
    </submittedName>
</protein>
<gene>
    <name evidence="1" type="ORF">MBCUT_09550</name>
</gene>
<evidence type="ECO:0000313" key="2">
    <source>
        <dbReference type="Proteomes" id="UP000077275"/>
    </source>
</evidence>